<evidence type="ECO:0000256" key="1">
    <source>
        <dbReference type="ARBA" id="ARBA00004571"/>
    </source>
</evidence>
<dbReference type="NCBIfam" id="NF010048">
    <property type="entry name" value="PRK13524.1"/>
    <property type="match status" value="1"/>
</dbReference>
<evidence type="ECO:0000259" key="18">
    <source>
        <dbReference type="Pfam" id="PF07660"/>
    </source>
</evidence>
<evidence type="ECO:0000256" key="11">
    <source>
        <dbReference type="ARBA" id="ARBA00023136"/>
    </source>
</evidence>
<accession>A0A7D5H4N8</accession>
<dbReference type="InterPro" id="IPR000531">
    <property type="entry name" value="Beta-barrel_TonB"/>
</dbReference>
<dbReference type="PANTHER" id="PTHR30069">
    <property type="entry name" value="TONB-DEPENDENT OUTER MEMBRANE RECEPTOR"/>
    <property type="match status" value="1"/>
</dbReference>
<evidence type="ECO:0000256" key="14">
    <source>
        <dbReference type="PROSITE-ProRule" id="PRU01360"/>
    </source>
</evidence>
<dbReference type="Gene3D" id="2.170.130.10">
    <property type="entry name" value="TonB-dependent receptor, plug domain"/>
    <property type="match status" value="1"/>
</dbReference>
<keyword evidence="21" id="KW-1185">Reference proteome</keyword>
<dbReference type="GO" id="GO:0044718">
    <property type="term" value="P:siderophore transmembrane transport"/>
    <property type="evidence" value="ECO:0007669"/>
    <property type="project" value="TreeGrafter"/>
</dbReference>
<dbReference type="NCBIfam" id="NF010051">
    <property type="entry name" value="PRK13528.1"/>
    <property type="match status" value="1"/>
</dbReference>
<keyword evidence="12 20" id="KW-0675">Receptor</keyword>
<dbReference type="PROSITE" id="PS01156">
    <property type="entry name" value="TONB_DEPENDENT_REC_2"/>
    <property type="match status" value="1"/>
</dbReference>
<keyword evidence="7" id="KW-0732">Signal</keyword>
<comment type="similarity">
    <text evidence="2 14 16">Belongs to the TonB-dependent receptor family.</text>
</comment>
<evidence type="ECO:0000256" key="10">
    <source>
        <dbReference type="ARBA" id="ARBA00023077"/>
    </source>
</evidence>
<feature type="domain" description="Secretin/TonB short N-terminal" evidence="18">
    <location>
        <begin position="2"/>
        <end position="39"/>
    </location>
</feature>
<name>A0A7D5H4N8_9PSED</name>
<evidence type="ECO:0000256" key="15">
    <source>
        <dbReference type="PROSITE-ProRule" id="PRU10144"/>
    </source>
</evidence>
<dbReference type="Proteomes" id="UP000509568">
    <property type="component" value="Chromosome"/>
</dbReference>
<evidence type="ECO:0000256" key="6">
    <source>
        <dbReference type="ARBA" id="ARBA00022692"/>
    </source>
</evidence>
<evidence type="ECO:0000256" key="16">
    <source>
        <dbReference type="RuleBase" id="RU003357"/>
    </source>
</evidence>
<dbReference type="GO" id="GO:0015344">
    <property type="term" value="F:siderophore uptake transmembrane transporter activity"/>
    <property type="evidence" value="ECO:0007669"/>
    <property type="project" value="TreeGrafter"/>
</dbReference>
<proteinExistence type="inferred from homology"/>
<evidence type="ECO:0000256" key="8">
    <source>
        <dbReference type="ARBA" id="ARBA00023004"/>
    </source>
</evidence>
<keyword evidence="4 14" id="KW-1134">Transmembrane beta strand</keyword>
<dbReference type="KEGG" id="pez:HWQ56_03590"/>
<organism evidence="20 21">
    <name type="scientific">Pseudomonas eucalypticola</name>
    <dbReference type="NCBI Taxonomy" id="2599595"/>
    <lineage>
        <taxon>Bacteria</taxon>
        <taxon>Pseudomonadati</taxon>
        <taxon>Pseudomonadota</taxon>
        <taxon>Gammaproteobacteria</taxon>
        <taxon>Pseudomonadales</taxon>
        <taxon>Pseudomonadaceae</taxon>
        <taxon>Pseudomonas</taxon>
    </lineage>
</organism>
<keyword evidence="13 14" id="KW-0998">Cell outer membrane</keyword>
<dbReference type="EMBL" id="CP056030">
    <property type="protein sequence ID" value="QKZ07585.1"/>
    <property type="molecule type" value="Genomic_DNA"/>
</dbReference>
<dbReference type="Gene3D" id="2.40.170.20">
    <property type="entry name" value="TonB-dependent receptor, beta-barrel domain"/>
    <property type="match status" value="1"/>
</dbReference>
<dbReference type="InterPro" id="IPR037066">
    <property type="entry name" value="Plug_dom_sf"/>
</dbReference>
<keyword evidence="3 14" id="KW-0813">Transport</keyword>
<sequence length="755" mass="81682">MTSPGLSGNFDVDEGFARLLAGSGLQAQRQPNQTYVLTPIPHSAEQQSQATGPKDSSVVLSATPVVATAEEEAKQMPGVSIITNKDIQKSPPVNDLSDIIRKMPGVNLTGNSGTGVHGNNRQIDIRGMGPENTLILVDGKPVTSRNSIRYSVTGDRDTRGDTNWVPAEQVERIEVIRGPAAARYGNGAAGGVVNIITKRPDDQTHGTVSVYTNMPTHKDEGATKRANFGLSGPLTDSLHYRIYGNVSTTDNDDWDINKGHQATSTTLPAGSEGVRNKDISGLLTWTIDDRQSIDFEANYSRQGNMYAGESQGNLDTSTKLAGNYLGRETNKMYREIYSITHNGDWDFGTSKFYVQYENTRNRRLDEGLGGGSEGLINSNTFTTSELKDWLGHGEFNLPLATAMPQTLTLGGEWTRQELNDPASLSATTSAGNTISGYATGTRNSEVGANIGSLFAEDNIEVAPGTMLTPGVRMDDHSDFGPNWSPSLNFSQAFWDYYTFKAGIARSFKAPNLYQLNPNYMLVSNGKGCGVSDTTGCYILGNADLNPETSVNKELGLEFKRDGWVAGLTYFRNDYRNKITVDLNDSVATAGSYNVYQWANAKKAVTEGIEGTLQIPVAGNITWTNNATYMIQSKNKDTGNPLSLIPKYTLNSMLDWQMTPRLSSQLSLTSYGRQKPPTYATTNSEAASGVNSKALGSYSLVGLNLGYDVTKSVRLGAGVSNLFDKRLFRKGSSSTAGAASYNQHGRAIYTSLTVSF</sequence>
<dbReference type="GO" id="GO:0038023">
    <property type="term" value="F:signaling receptor activity"/>
    <property type="evidence" value="ECO:0007669"/>
    <property type="project" value="InterPro"/>
</dbReference>
<evidence type="ECO:0000256" key="4">
    <source>
        <dbReference type="ARBA" id="ARBA00022452"/>
    </source>
</evidence>
<evidence type="ECO:0000313" key="21">
    <source>
        <dbReference type="Proteomes" id="UP000509568"/>
    </source>
</evidence>
<dbReference type="Pfam" id="PF07660">
    <property type="entry name" value="STN"/>
    <property type="match status" value="1"/>
</dbReference>
<dbReference type="NCBIfam" id="TIGR01783">
    <property type="entry name" value="TonB-siderophor"/>
    <property type="match status" value="1"/>
</dbReference>
<evidence type="ECO:0000256" key="13">
    <source>
        <dbReference type="ARBA" id="ARBA00023237"/>
    </source>
</evidence>
<feature type="domain" description="TonB-dependent receptor-like beta-barrel" evidence="17">
    <location>
        <begin position="276"/>
        <end position="721"/>
    </location>
</feature>
<evidence type="ECO:0000313" key="20">
    <source>
        <dbReference type="EMBL" id="QKZ07585.1"/>
    </source>
</evidence>
<keyword evidence="9" id="KW-0406">Ion transport</keyword>
<evidence type="ECO:0000256" key="3">
    <source>
        <dbReference type="ARBA" id="ARBA00022448"/>
    </source>
</evidence>
<dbReference type="Gene3D" id="3.55.50.30">
    <property type="match status" value="1"/>
</dbReference>
<dbReference type="InterPro" id="IPR010917">
    <property type="entry name" value="TonB_rcpt_CS"/>
</dbReference>
<comment type="subcellular location">
    <subcellularLocation>
        <location evidence="1 14">Cell outer membrane</location>
        <topology evidence="1 14">Multi-pass membrane protein</topology>
    </subcellularLocation>
</comment>
<gene>
    <name evidence="20" type="ORF">HWQ56_03590</name>
</gene>
<keyword evidence="8" id="KW-0408">Iron</keyword>
<evidence type="ECO:0000256" key="2">
    <source>
        <dbReference type="ARBA" id="ARBA00009810"/>
    </source>
</evidence>
<reference evidence="20 21" key="1">
    <citation type="submission" date="2020-06" db="EMBL/GenBank/DDBJ databases">
        <title>Pseudomonas eucalypticola sp. nov., an endophyte of Eucalyptus dunnii leaves with biocontrol ability of eucalyptus leaf blight.</title>
        <authorList>
            <person name="Liu Y."/>
            <person name="Song Z."/>
            <person name="Zeng H."/>
            <person name="Lu M."/>
            <person name="Wang X."/>
            <person name="Lian X."/>
            <person name="Zhang Q."/>
        </authorList>
    </citation>
    <scope>NUCLEOTIDE SEQUENCE [LARGE SCALE GENOMIC DNA]</scope>
    <source>
        <strain evidence="20 21">NP-1</strain>
    </source>
</reference>
<feature type="domain" description="TonB-dependent receptor plug" evidence="19">
    <location>
        <begin position="78"/>
        <end position="192"/>
    </location>
</feature>
<keyword evidence="11 14" id="KW-0472">Membrane</keyword>
<dbReference type="GO" id="GO:0009279">
    <property type="term" value="C:cell outer membrane"/>
    <property type="evidence" value="ECO:0007669"/>
    <property type="project" value="UniProtKB-SubCell"/>
</dbReference>
<dbReference type="InterPro" id="IPR012910">
    <property type="entry name" value="Plug_dom"/>
</dbReference>
<dbReference type="InterPro" id="IPR039426">
    <property type="entry name" value="TonB-dep_rcpt-like"/>
</dbReference>
<evidence type="ECO:0000256" key="5">
    <source>
        <dbReference type="ARBA" id="ARBA00022496"/>
    </source>
</evidence>
<dbReference type="Pfam" id="PF00593">
    <property type="entry name" value="TonB_dep_Rec_b-barrel"/>
    <property type="match status" value="1"/>
</dbReference>
<dbReference type="SUPFAM" id="SSF56935">
    <property type="entry name" value="Porins"/>
    <property type="match status" value="1"/>
</dbReference>
<dbReference type="AlphaFoldDB" id="A0A7D5H4N8"/>
<dbReference type="Pfam" id="PF07715">
    <property type="entry name" value="Plug"/>
    <property type="match status" value="1"/>
</dbReference>
<dbReference type="PROSITE" id="PS52016">
    <property type="entry name" value="TONB_DEPENDENT_REC_3"/>
    <property type="match status" value="1"/>
</dbReference>
<evidence type="ECO:0000256" key="12">
    <source>
        <dbReference type="ARBA" id="ARBA00023170"/>
    </source>
</evidence>
<feature type="short sequence motif" description="TonB C-terminal box" evidence="15">
    <location>
        <begin position="738"/>
        <end position="755"/>
    </location>
</feature>
<dbReference type="InterPro" id="IPR011662">
    <property type="entry name" value="Secretin/TonB_short_N"/>
</dbReference>
<evidence type="ECO:0000259" key="19">
    <source>
        <dbReference type="Pfam" id="PF07715"/>
    </source>
</evidence>
<dbReference type="PANTHER" id="PTHR30069:SF8">
    <property type="entry name" value="TONB-DEPENDENT SIDEROPHORE RECEPTOR PROTEIN"/>
    <property type="match status" value="1"/>
</dbReference>
<dbReference type="InterPro" id="IPR036942">
    <property type="entry name" value="Beta-barrel_TonB_sf"/>
</dbReference>
<dbReference type="InterPro" id="IPR058134">
    <property type="entry name" value="PirA/FepA/PfeA"/>
</dbReference>
<keyword evidence="10 16" id="KW-0798">TonB box</keyword>
<keyword evidence="6 14" id="KW-0812">Transmembrane</keyword>
<evidence type="ECO:0000259" key="17">
    <source>
        <dbReference type="Pfam" id="PF00593"/>
    </source>
</evidence>
<evidence type="ECO:0000256" key="7">
    <source>
        <dbReference type="ARBA" id="ARBA00022729"/>
    </source>
</evidence>
<evidence type="ECO:0000256" key="9">
    <source>
        <dbReference type="ARBA" id="ARBA00023065"/>
    </source>
</evidence>
<keyword evidence="5" id="KW-0410">Iron transport</keyword>
<dbReference type="InterPro" id="IPR010105">
    <property type="entry name" value="TonB_sidphr_rcpt"/>
</dbReference>
<dbReference type="CDD" id="cd01347">
    <property type="entry name" value="ligand_gated_channel"/>
    <property type="match status" value="1"/>
</dbReference>
<protein>
    <submittedName>
        <fullName evidence="20">FepA family TonB-dependent siderophore receptor</fullName>
    </submittedName>
</protein>